<dbReference type="AlphaFoldDB" id="A0AAV7RQA8"/>
<feature type="compositionally biased region" description="Basic residues" evidence="1">
    <location>
        <begin position="91"/>
        <end position="104"/>
    </location>
</feature>
<evidence type="ECO:0000313" key="2">
    <source>
        <dbReference type="EMBL" id="KAJ1155001.1"/>
    </source>
</evidence>
<sequence length="202" mass="21631">MSCSVWCEEDEPDKVSYRPWENRPGNSLATNSLAWALSHPTLSAIAAVSRLLTLFVLPLLGLRPARLCCQVKGRGGRCQKAAAPLQDRCAAGHKPRWSQGKRLRPPGTVPRRAPGVRLPSQWARQGPVPERGQGTRGRPERPGQALTRPGLAPPGVRDPQAAPARGPATGRAAQGAATRPGAAPPHLSRSVSRPIERGQRCL</sequence>
<proteinExistence type="predicted"/>
<organism evidence="2 3">
    <name type="scientific">Pleurodeles waltl</name>
    <name type="common">Iberian ribbed newt</name>
    <dbReference type="NCBI Taxonomy" id="8319"/>
    <lineage>
        <taxon>Eukaryota</taxon>
        <taxon>Metazoa</taxon>
        <taxon>Chordata</taxon>
        <taxon>Craniata</taxon>
        <taxon>Vertebrata</taxon>
        <taxon>Euteleostomi</taxon>
        <taxon>Amphibia</taxon>
        <taxon>Batrachia</taxon>
        <taxon>Caudata</taxon>
        <taxon>Salamandroidea</taxon>
        <taxon>Salamandridae</taxon>
        <taxon>Pleurodelinae</taxon>
        <taxon>Pleurodeles</taxon>
    </lineage>
</organism>
<dbReference type="Proteomes" id="UP001066276">
    <property type="component" value="Chromosome 5"/>
</dbReference>
<feature type="region of interest" description="Disordered" evidence="1">
    <location>
        <begin position="90"/>
        <end position="202"/>
    </location>
</feature>
<comment type="caution">
    <text evidence="2">The sequence shown here is derived from an EMBL/GenBank/DDBJ whole genome shotgun (WGS) entry which is preliminary data.</text>
</comment>
<protein>
    <submittedName>
        <fullName evidence="2">Uncharacterized protein</fullName>
    </submittedName>
</protein>
<evidence type="ECO:0000256" key="1">
    <source>
        <dbReference type="SAM" id="MobiDB-lite"/>
    </source>
</evidence>
<accession>A0AAV7RQA8</accession>
<dbReference type="EMBL" id="JANPWB010000009">
    <property type="protein sequence ID" value="KAJ1155001.1"/>
    <property type="molecule type" value="Genomic_DNA"/>
</dbReference>
<feature type="compositionally biased region" description="Low complexity" evidence="1">
    <location>
        <begin position="159"/>
        <end position="185"/>
    </location>
</feature>
<evidence type="ECO:0000313" key="3">
    <source>
        <dbReference type="Proteomes" id="UP001066276"/>
    </source>
</evidence>
<keyword evidence="3" id="KW-1185">Reference proteome</keyword>
<name>A0AAV7RQA8_PLEWA</name>
<reference evidence="2" key="1">
    <citation type="journal article" date="2022" name="bioRxiv">
        <title>Sequencing and chromosome-scale assembly of the giantPleurodeles waltlgenome.</title>
        <authorList>
            <person name="Brown T."/>
            <person name="Elewa A."/>
            <person name="Iarovenko S."/>
            <person name="Subramanian E."/>
            <person name="Araus A.J."/>
            <person name="Petzold A."/>
            <person name="Susuki M."/>
            <person name="Suzuki K.-i.T."/>
            <person name="Hayashi T."/>
            <person name="Toyoda A."/>
            <person name="Oliveira C."/>
            <person name="Osipova E."/>
            <person name="Leigh N.D."/>
            <person name="Simon A."/>
            <person name="Yun M.H."/>
        </authorList>
    </citation>
    <scope>NUCLEOTIDE SEQUENCE</scope>
    <source>
        <strain evidence="2">20211129_DDA</strain>
        <tissue evidence="2">Liver</tissue>
    </source>
</reference>
<gene>
    <name evidence="2" type="ORF">NDU88_007738</name>
</gene>